<name>A0ABT6BKI1_9BACT</name>
<dbReference type="Pfam" id="PF13673">
    <property type="entry name" value="Acetyltransf_10"/>
    <property type="match status" value="1"/>
</dbReference>
<dbReference type="PROSITE" id="PS51186">
    <property type="entry name" value="GNAT"/>
    <property type="match status" value="1"/>
</dbReference>
<evidence type="ECO:0000259" key="1">
    <source>
        <dbReference type="PROSITE" id="PS51186"/>
    </source>
</evidence>
<sequence>MVITYKENPSISLGEFIEILDKSTLGQRRPLDDLAAMEIMLNHANVYVGAYDGEKLIGLARGMTDFVFSTYLADLAVDEAYQHQGIGKQLLKIAKNMHPRAKLILLAAPAAREYYPKIGMQKHDYCFFIDDVNEIH</sequence>
<dbReference type="Gene3D" id="3.40.630.30">
    <property type="match status" value="1"/>
</dbReference>
<dbReference type="GO" id="GO:0016746">
    <property type="term" value="F:acyltransferase activity"/>
    <property type="evidence" value="ECO:0007669"/>
    <property type="project" value="UniProtKB-KW"/>
</dbReference>
<proteinExistence type="predicted"/>
<dbReference type="PANTHER" id="PTHR43233">
    <property type="entry name" value="FAMILY N-ACETYLTRANSFERASE, PUTATIVE (AFU_ORTHOLOGUE AFUA_6G03350)-RELATED"/>
    <property type="match status" value="1"/>
</dbReference>
<reference evidence="2 3" key="1">
    <citation type="submission" date="2023-03" db="EMBL/GenBank/DDBJ databases">
        <title>Genome sequencing of Aquirufa.</title>
        <authorList>
            <person name="Pitt A."/>
            <person name="Hahn M.W."/>
        </authorList>
    </citation>
    <scope>NUCLEOTIDE SEQUENCE [LARGE SCALE GENOMIC DNA]</scope>
    <source>
        <strain evidence="2 3">WAEICH-18A</strain>
    </source>
</reference>
<keyword evidence="3" id="KW-1185">Reference proteome</keyword>
<keyword evidence="2" id="KW-0808">Transferase</keyword>
<dbReference type="InterPro" id="IPR053144">
    <property type="entry name" value="Acetyltransferase_Butenolide"/>
</dbReference>
<organism evidence="2 3">
    <name type="scientific">Aquirufa aurantiipilula</name>
    <dbReference type="NCBI Taxonomy" id="2696561"/>
    <lineage>
        <taxon>Bacteria</taxon>
        <taxon>Pseudomonadati</taxon>
        <taxon>Bacteroidota</taxon>
        <taxon>Cytophagia</taxon>
        <taxon>Cytophagales</taxon>
        <taxon>Flectobacillaceae</taxon>
        <taxon>Aquirufa</taxon>
    </lineage>
</organism>
<evidence type="ECO:0000313" key="2">
    <source>
        <dbReference type="EMBL" id="MDF5690865.1"/>
    </source>
</evidence>
<accession>A0ABT6BKI1</accession>
<gene>
    <name evidence="2" type="ORF">PQG43_08330</name>
</gene>
<dbReference type="CDD" id="cd04301">
    <property type="entry name" value="NAT_SF"/>
    <property type="match status" value="1"/>
</dbReference>
<protein>
    <submittedName>
        <fullName evidence="2">GNAT family N-acetyltransferase</fullName>
        <ecNumber evidence="2">2.3.1.-</ecNumber>
    </submittedName>
</protein>
<comment type="caution">
    <text evidence="2">The sequence shown here is derived from an EMBL/GenBank/DDBJ whole genome shotgun (WGS) entry which is preliminary data.</text>
</comment>
<dbReference type="PANTHER" id="PTHR43233:SF1">
    <property type="entry name" value="FAMILY N-ACETYLTRANSFERASE, PUTATIVE (AFU_ORTHOLOGUE AFUA_6G03350)-RELATED"/>
    <property type="match status" value="1"/>
</dbReference>
<keyword evidence="2" id="KW-0012">Acyltransferase</keyword>
<dbReference type="Proteomes" id="UP001321344">
    <property type="component" value="Unassembled WGS sequence"/>
</dbReference>
<dbReference type="EC" id="2.3.1.-" evidence="2"/>
<dbReference type="SUPFAM" id="SSF55729">
    <property type="entry name" value="Acyl-CoA N-acyltransferases (Nat)"/>
    <property type="match status" value="1"/>
</dbReference>
<dbReference type="InterPro" id="IPR016181">
    <property type="entry name" value="Acyl_CoA_acyltransferase"/>
</dbReference>
<dbReference type="RefSeq" id="WP_223143344.1">
    <property type="nucleotide sequence ID" value="NZ_CBCSDE010000008.1"/>
</dbReference>
<feature type="domain" description="N-acetyltransferase" evidence="1">
    <location>
        <begin position="3"/>
        <end position="136"/>
    </location>
</feature>
<dbReference type="InterPro" id="IPR000182">
    <property type="entry name" value="GNAT_dom"/>
</dbReference>
<evidence type="ECO:0000313" key="3">
    <source>
        <dbReference type="Proteomes" id="UP001321344"/>
    </source>
</evidence>
<dbReference type="EMBL" id="JARJOW010000005">
    <property type="protein sequence ID" value="MDF5690865.1"/>
    <property type="molecule type" value="Genomic_DNA"/>
</dbReference>